<dbReference type="InterPro" id="IPR036188">
    <property type="entry name" value="FAD/NAD-bd_sf"/>
</dbReference>
<dbReference type="InterPro" id="IPR028261">
    <property type="entry name" value="DPD_II"/>
</dbReference>
<dbReference type="Pfam" id="PF07992">
    <property type="entry name" value="Pyr_redox_2"/>
    <property type="match status" value="1"/>
</dbReference>
<dbReference type="PANTHER" id="PTHR42783">
    <property type="entry name" value="GLUTAMATE SYNTHASE [NADPH] SMALL CHAIN"/>
    <property type="match status" value="1"/>
</dbReference>
<proteinExistence type="predicted"/>
<dbReference type="Pfam" id="PF14691">
    <property type="entry name" value="Fer4_20"/>
    <property type="match status" value="1"/>
</dbReference>
<sequence length="411" mass="44814">MGTHVIEEAKQCLLCKKPRCTKGCPVSTPIRDMIELFQGGEMMEAGRLLFENNPLSVVCSLICPHEKFCEGHCVLGAKKKPVAISTIEQYISSYFLTRHTLKAAKEKEDSVAVIGSGPAGLTVAIIMALKGYKVTIFESAERTGGILRYGIPEYRLPKRVLDRLDDLLAELHVKVRPNMLIGPVITLSDLKRDGYKAIFIGTGVWKPRPLRIQGESLGHVHYAINYLKNPDVYRLGKRVAIIGAGNVAMDVARTALRKGAEEVTIIYRRSEDEMPATPFEYDYAKVEGVQFAFQTSPVSITDDGLMVETTIREMDNDGNATYRPDPETLTLFPCDAVMIAASQTPQANIVATATGLEVAKGGLVITDDCGRTTIEGVFASGDVVTGAKTVVEAVAFSKRATAAMESYMEGK</sequence>
<dbReference type="Gene3D" id="1.10.1060.10">
    <property type="entry name" value="Alpha-helical ferredoxin"/>
    <property type="match status" value="1"/>
</dbReference>
<feature type="domain" description="Dihydroprymidine dehydrogenase" evidence="2">
    <location>
        <begin position="4"/>
        <end position="97"/>
    </location>
</feature>
<dbReference type="RefSeq" id="WP_236889008.1">
    <property type="nucleotide sequence ID" value="NZ_AP024488.1"/>
</dbReference>
<evidence type="ECO:0000259" key="1">
    <source>
        <dbReference type="Pfam" id="PF07992"/>
    </source>
</evidence>
<reference evidence="3 4" key="1">
    <citation type="submission" date="2021-02" db="EMBL/GenBank/DDBJ databases">
        <title>Complete genome of Desulfoluna sp. strain ASN36.</title>
        <authorList>
            <person name="Takahashi A."/>
            <person name="Kojima H."/>
            <person name="Fukui M."/>
        </authorList>
    </citation>
    <scope>NUCLEOTIDE SEQUENCE [LARGE SCALE GENOMIC DNA]</scope>
    <source>
        <strain evidence="3 4">ASN36</strain>
    </source>
</reference>
<dbReference type="Proteomes" id="UP001320148">
    <property type="component" value="Chromosome"/>
</dbReference>
<dbReference type="InterPro" id="IPR009051">
    <property type="entry name" value="Helical_ferredxn"/>
</dbReference>
<dbReference type="SUPFAM" id="SSF51971">
    <property type="entry name" value="Nucleotide-binding domain"/>
    <property type="match status" value="1"/>
</dbReference>
<dbReference type="SUPFAM" id="SSF46548">
    <property type="entry name" value="alpha-helical ferredoxin"/>
    <property type="match status" value="1"/>
</dbReference>
<feature type="domain" description="FAD/NAD(P)-binding" evidence="1">
    <location>
        <begin position="110"/>
        <end position="394"/>
    </location>
</feature>
<dbReference type="Gene3D" id="3.50.50.60">
    <property type="entry name" value="FAD/NAD(P)-binding domain"/>
    <property type="match status" value="2"/>
</dbReference>
<dbReference type="PRINTS" id="PR00368">
    <property type="entry name" value="FADPNR"/>
</dbReference>
<dbReference type="InterPro" id="IPR023753">
    <property type="entry name" value="FAD/NAD-binding_dom"/>
</dbReference>
<evidence type="ECO:0000259" key="2">
    <source>
        <dbReference type="Pfam" id="PF14691"/>
    </source>
</evidence>
<dbReference type="PRINTS" id="PR00469">
    <property type="entry name" value="PNDRDTASEII"/>
</dbReference>
<organism evidence="3 4">
    <name type="scientific">Desulfoluna limicola</name>
    <dbReference type="NCBI Taxonomy" id="2810562"/>
    <lineage>
        <taxon>Bacteria</taxon>
        <taxon>Pseudomonadati</taxon>
        <taxon>Thermodesulfobacteriota</taxon>
        <taxon>Desulfobacteria</taxon>
        <taxon>Desulfobacterales</taxon>
        <taxon>Desulfolunaceae</taxon>
        <taxon>Desulfoluna</taxon>
    </lineage>
</organism>
<name>A0ABM7PKL1_9BACT</name>
<dbReference type="PANTHER" id="PTHR42783:SF3">
    <property type="entry name" value="GLUTAMATE SYNTHASE [NADPH] SMALL CHAIN-RELATED"/>
    <property type="match status" value="1"/>
</dbReference>
<protein>
    <submittedName>
        <fullName evidence="3">Oxidoreductase</fullName>
    </submittedName>
</protein>
<evidence type="ECO:0000313" key="4">
    <source>
        <dbReference type="Proteomes" id="UP001320148"/>
    </source>
</evidence>
<gene>
    <name evidence="3" type="ORF">DSLASN_32350</name>
</gene>
<evidence type="ECO:0000313" key="3">
    <source>
        <dbReference type="EMBL" id="BCS97603.1"/>
    </source>
</evidence>
<keyword evidence="4" id="KW-1185">Reference proteome</keyword>
<accession>A0ABM7PKL1</accession>
<dbReference type="EMBL" id="AP024488">
    <property type="protein sequence ID" value="BCS97603.1"/>
    <property type="molecule type" value="Genomic_DNA"/>
</dbReference>